<protein>
    <recommendedName>
        <fullName evidence="2 6">Carbonic anhydrase</fullName>
        <ecNumber evidence="2 6">4.2.1.1</ecNumber>
    </recommendedName>
</protein>
<gene>
    <name evidence="9" type="ORF">FPE_LOCUS30581</name>
</gene>
<dbReference type="EMBL" id="OU503054">
    <property type="protein sequence ID" value="CAI9783151.1"/>
    <property type="molecule type" value="Genomic_DNA"/>
</dbReference>
<comment type="similarity">
    <text evidence="6">Belongs to the alpha-carbonic anhydrase family.</text>
</comment>
<keyword evidence="3 6" id="KW-0479">Metal-binding</keyword>
<dbReference type="PANTHER" id="PTHR18952:SF201">
    <property type="entry name" value="CARBONIC ANHYDRASE"/>
    <property type="match status" value="1"/>
</dbReference>
<dbReference type="InterPro" id="IPR041891">
    <property type="entry name" value="Alpha_CA_prokaryot-like"/>
</dbReference>
<dbReference type="PROSITE" id="PS51144">
    <property type="entry name" value="ALPHA_CA_2"/>
    <property type="match status" value="1"/>
</dbReference>
<dbReference type="GO" id="GO:0006730">
    <property type="term" value="P:one-carbon metabolic process"/>
    <property type="evidence" value="ECO:0007669"/>
    <property type="project" value="TreeGrafter"/>
</dbReference>
<proteinExistence type="inferred from homology"/>
<comment type="cofactor">
    <cofactor evidence="1 6">
        <name>Zn(2+)</name>
        <dbReference type="ChEBI" id="CHEBI:29105"/>
    </cofactor>
</comment>
<feature type="region of interest" description="Disordered" evidence="7">
    <location>
        <begin position="425"/>
        <end position="447"/>
    </location>
</feature>
<dbReference type="InterPro" id="IPR023561">
    <property type="entry name" value="Carbonic_anhydrase_a-class"/>
</dbReference>
<sequence length="447" mass="50921">MNLNIIKSSSIVRTHHTGIPHMSLTAIATPTTPWASFNSAIITNWDHMCPRSQLCTRKLRPTIWQTFNGNQLLGPRPMVSEHEKPPKTTFVVSNLADEMVGVGKRHRTNLAKRAAREAKEAPAQPQTHKRKISLKKSVKIGRPGYRVTKQFDPETKQRSLLFQSFLPKYRKETMKTSTCILASILASLFLFGAKSVNAQEVEDEREFDYAKESEKGPRKWGELRKEWAACKDGKLQSPIDMSNERVGVISKPEKRNYKPVNATVRNRGHDISLHWNGDAGSILINKTEYPLRQAHWHSPSEHTINGRRYAMELHLVHQTSGLNVKNRITVTGVFYKIGKPDKFLSKLMTNISSMVDQKDEGRNLGIINPKDIKMNSKRYYRYMGSLTVPPCTEGVIWTINTKVKTVSKDQLKLLREAVQDYAEENARPLQPKHSRDIYLYGPGDTSH</sequence>
<dbReference type="Proteomes" id="UP000834106">
    <property type="component" value="Chromosome 19"/>
</dbReference>
<evidence type="ECO:0000256" key="5">
    <source>
        <dbReference type="ARBA" id="ARBA00023239"/>
    </source>
</evidence>
<accession>A0AAD2A804</accession>
<reference evidence="9" key="1">
    <citation type="submission" date="2023-05" db="EMBL/GenBank/DDBJ databases">
        <authorList>
            <person name="Huff M."/>
        </authorList>
    </citation>
    <scope>NUCLEOTIDE SEQUENCE</scope>
</reference>
<evidence type="ECO:0000259" key="8">
    <source>
        <dbReference type="PROSITE" id="PS51144"/>
    </source>
</evidence>
<dbReference type="CDD" id="cd03124">
    <property type="entry name" value="alpha_CA_prokaryotic_like"/>
    <property type="match status" value="1"/>
</dbReference>
<evidence type="ECO:0000256" key="4">
    <source>
        <dbReference type="ARBA" id="ARBA00022833"/>
    </source>
</evidence>
<evidence type="ECO:0000256" key="3">
    <source>
        <dbReference type="ARBA" id="ARBA00022723"/>
    </source>
</evidence>
<dbReference type="Pfam" id="PF00194">
    <property type="entry name" value="Carb_anhydrase"/>
    <property type="match status" value="1"/>
</dbReference>
<keyword evidence="10" id="KW-1185">Reference proteome</keyword>
<name>A0AAD2A804_9LAMI</name>
<dbReference type="InterPro" id="IPR036398">
    <property type="entry name" value="CA_dom_sf"/>
</dbReference>
<dbReference type="Gene3D" id="3.10.200.10">
    <property type="entry name" value="Alpha carbonic anhydrase"/>
    <property type="match status" value="1"/>
</dbReference>
<keyword evidence="4 6" id="KW-0862">Zinc</keyword>
<dbReference type="PROSITE" id="PS00162">
    <property type="entry name" value="ALPHA_CA_1"/>
    <property type="match status" value="1"/>
</dbReference>
<evidence type="ECO:0000256" key="7">
    <source>
        <dbReference type="SAM" id="MobiDB-lite"/>
    </source>
</evidence>
<dbReference type="SMART" id="SM01057">
    <property type="entry name" value="Carb_anhydrase"/>
    <property type="match status" value="1"/>
</dbReference>
<evidence type="ECO:0000313" key="10">
    <source>
        <dbReference type="Proteomes" id="UP000834106"/>
    </source>
</evidence>
<dbReference type="AlphaFoldDB" id="A0AAD2A804"/>
<evidence type="ECO:0000313" key="9">
    <source>
        <dbReference type="EMBL" id="CAI9783151.1"/>
    </source>
</evidence>
<dbReference type="GO" id="GO:0004089">
    <property type="term" value="F:carbonate dehydratase activity"/>
    <property type="evidence" value="ECO:0007669"/>
    <property type="project" value="UniProtKB-UniRule"/>
</dbReference>
<dbReference type="PANTHER" id="PTHR18952">
    <property type="entry name" value="CARBONIC ANHYDRASE"/>
    <property type="match status" value="1"/>
</dbReference>
<comment type="catalytic activity">
    <reaction evidence="6">
        <text>hydrogencarbonate + H(+) = CO2 + H2O</text>
        <dbReference type="Rhea" id="RHEA:10748"/>
        <dbReference type="ChEBI" id="CHEBI:15377"/>
        <dbReference type="ChEBI" id="CHEBI:15378"/>
        <dbReference type="ChEBI" id="CHEBI:16526"/>
        <dbReference type="ChEBI" id="CHEBI:17544"/>
        <dbReference type="EC" id="4.2.1.1"/>
    </reaction>
</comment>
<dbReference type="EC" id="4.2.1.1" evidence="2 6"/>
<feature type="domain" description="Alpha-carbonic anhydrase" evidence="8">
    <location>
        <begin position="205"/>
        <end position="441"/>
    </location>
</feature>
<organism evidence="9 10">
    <name type="scientific">Fraxinus pennsylvanica</name>
    <dbReference type="NCBI Taxonomy" id="56036"/>
    <lineage>
        <taxon>Eukaryota</taxon>
        <taxon>Viridiplantae</taxon>
        <taxon>Streptophyta</taxon>
        <taxon>Embryophyta</taxon>
        <taxon>Tracheophyta</taxon>
        <taxon>Spermatophyta</taxon>
        <taxon>Magnoliopsida</taxon>
        <taxon>eudicotyledons</taxon>
        <taxon>Gunneridae</taxon>
        <taxon>Pentapetalae</taxon>
        <taxon>asterids</taxon>
        <taxon>lamiids</taxon>
        <taxon>Lamiales</taxon>
        <taxon>Oleaceae</taxon>
        <taxon>Oleeae</taxon>
        <taxon>Fraxinus</taxon>
    </lineage>
</organism>
<dbReference type="InterPro" id="IPR001148">
    <property type="entry name" value="CA_dom"/>
</dbReference>
<keyword evidence="5 6" id="KW-0456">Lyase</keyword>
<dbReference type="InterPro" id="IPR018338">
    <property type="entry name" value="Carbonic_anhydrase_a-class_CS"/>
</dbReference>
<dbReference type="GO" id="GO:0008270">
    <property type="term" value="F:zinc ion binding"/>
    <property type="evidence" value="ECO:0007669"/>
    <property type="project" value="UniProtKB-UniRule"/>
</dbReference>
<comment type="function">
    <text evidence="6">Reversible hydration of carbon dioxide.</text>
</comment>
<evidence type="ECO:0000256" key="1">
    <source>
        <dbReference type="ARBA" id="ARBA00001947"/>
    </source>
</evidence>
<evidence type="ECO:0000256" key="2">
    <source>
        <dbReference type="ARBA" id="ARBA00012925"/>
    </source>
</evidence>
<dbReference type="SUPFAM" id="SSF51069">
    <property type="entry name" value="Carbonic anhydrase"/>
    <property type="match status" value="1"/>
</dbReference>
<evidence type="ECO:0000256" key="6">
    <source>
        <dbReference type="RuleBase" id="RU367011"/>
    </source>
</evidence>